<keyword evidence="4" id="KW-0804">Transcription</keyword>
<dbReference type="PROSITE" id="PS50931">
    <property type="entry name" value="HTH_LYSR"/>
    <property type="match status" value="1"/>
</dbReference>
<dbReference type="Pfam" id="PF03466">
    <property type="entry name" value="LysR_substrate"/>
    <property type="match status" value="1"/>
</dbReference>
<feature type="domain" description="HTH lysR-type" evidence="5">
    <location>
        <begin position="6"/>
        <end position="63"/>
    </location>
</feature>
<dbReference type="InterPro" id="IPR000847">
    <property type="entry name" value="LysR_HTH_N"/>
</dbReference>
<dbReference type="Gene3D" id="3.40.190.290">
    <property type="match status" value="1"/>
</dbReference>
<dbReference type="InterPro" id="IPR036390">
    <property type="entry name" value="WH_DNA-bd_sf"/>
</dbReference>
<gene>
    <name evidence="6" type="ORF">GCM10009613_45780</name>
</gene>
<dbReference type="InterPro" id="IPR005119">
    <property type="entry name" value="LysR_subst-bd"/>
</dbReference>
<keyword evidence="2" id="KW-0805">Transcription regulation</keyword>
<evidence type="ECO:0000256" key="4">
    <source>
        <dbReference type="ARBA" id="ARBA00023163"/>
    </source>
</evidence>
<comment type="similarity">
    <text evidence="1">Belongs to the LysR transcriptional regulatory family.</text>
</comment>
<evidence type="ECO:0000256" key="1">
    <source>
        <dbReference type="ARBA" id="ARBA00009437"/>
    </source>
</evidence>
<dbReference type="InterPro" id="IPR036388">
    <property type="entry name" value="WH-like_DNA-bd_sf"/>
</dbReference>
<accession>A0ABP4ITA9</accession>
<dbReference type="SUPFAM" id="SSF46785">
    <property type="entry name" value="Winged helix' DNA-binding domain"/>
    <property type="match status" value="1"/>
</dbReference>
<evidence type="ECO:0000313" key="6">
    <source>
        <dbReference type="EMBL" id="GAA1395679.1"/>
    </source>
</evidence>
<dbReference type="PRINTS" id="PR00039">
    <property type="entry name" value="HTHLYSR"/>
</dbReference>
<name>A0ABP4ITA9_9PSEU</name>
<dbReference type="EMBL" id="BAAAJK010000030">
    <property type="protein sequence ID" value="GAA1395679.1"/>
    <property type="molecule type" value="Genomic_DNA"/>
</dbReference>
<dbReference type="PANTHER" id="PTHR30419:SF31">
    <property type="entry name" value="BLR3139 PROTEIN"/>
    <property type="match status" value="1"/>
</dbReference>
<dbReference type="Pfam" id="PF00126">
    <property type="entry name" value="HTH_1"/>
    <property type="match status" value="1"/>
</dbReference>
<sequence>MMPPDILIRQLEYVVALAREQHFGRAAAASHASQPALSAAIRKLERELGVTIVQRGRRFAGFTDEGRRVVAWAHRILAERDGLRNDLDRMRDELTSTLRIGAIPTAVPPSPLVTTPFRERHPQAGVRIEALSSTEILRKLEEFEIDVGLTYLDPHTPEATAAVPLYREHYLLLTPADGPAAGRPTVRWSDIAALPLCMLDTSMQNRRILEHAAAAAGTRLTPAVETNTVDGLYAHAAGGACSSIIAHTWLHAFGIPEGMTTIPLAEPSPQPAVGIVIPGRQPNSIAANALLEVVGGLDVAGELDRSVAAVTGSVGPWGAVPAPDLR</sequence>
<keyword evidence="7" id="KW-1185">Reference proteome</keyword>
<protein>
    <submittedName>
        <fullName evidence="6">LysR family transcriptional regulator</fullName>
    </submittedName>
</protein>
<evidence type="ECO:0000313" key="7">
    <source>
        <dbReference type="Proteomes" id="UP001501414"/>
    </source>
</evidence>
<comment type="caution">
    <text evidence="6">The sequence shown here is derived from an EMBL/GenBank/DDBJ whole genome shotgun (WGS) entry which is preliminary data.</text>
</comment>
<evidence type="ECO:0000256" key="3">
    <source>
        <dbReference type="ARBA" id="ARBA00023125"/>
    </source>
</evidence>
<dbReference type="SUPFAM" id="SSF53850">
    <property type="entry name" value="Periplasmic binding protein-like II"/>
    <property type="match status" value="1"/>
</dbReference>
<reference evidence="7" key="1">
    <citation type="journal article" date="2019" name="Int. J. Syst. Evol. Microbiol.">
        <title>The Global Catalogue of Microorganisms (GCM) 10K type strain sequencing project: providing services to taxonomists for standard genome sequencing and annotation.</title>
        <authorList>
            <consortium name="The Broad Institute Genomics Platform"/>
            <consortium name="The Broad Institute Genome Sequencing Center for Infectious Disease"/>
            <person name="Wu L."/>
            <person name="Ma J."/>
        </authorList>
    </citation>
    <scope>NUCLEOTIDE SEQUENCE [LARGE SCALE GENOMIC DNA]</scope>
    <source>
        <strain evidence="7">JCM 11896</strain>
    </source>
</reference>
<evidence type="ECO:0000259" key="5">
    <source>
        <dbReference type="PROSITE" id="PS50931"/>
    </source>
</evidence>
<proteinExistence type="inferred from homology"/>
<dbReference type="PANTHER" id="PTHR30419">
    <property type="entry name" value="HTH-TYPE TRANSCRIPTIONAL REGULATOR YBHD"/>
    <property type="match status" value="1"/>
</dbReference>
<keyword evidence="3" id="KW-0238">DNA-binding</keyword>
<dbReference type="Proteomes" id="UP001501414">
    <property type="component" value="Unassembled WGS sequence"/>
</dbReference>
<organism evidence="6 7">
    <name type="scientific">Pseudonocardia kongjuensis</name>
    <dbReference type="NCBI Taxonomy" id="102227"/>
    <lineage>
        <taxon>Bacteria</taxon>
        <taxon>Bacillati</taxon>
        <taxon>Actinomycetota</taxon>
        <taxon>Actinomycetes</taxon>
        <taxon>Pseudonocardiales</taxon>
        <taxon>Pseudonocardiaceae</taxon>
        <taxon>Pseudonocardia</taxon>
    </lineage>
</organism>
<dbReference type="CDD" id="cd05466">
    <property type="entry name" value="PBP2_LTTR_substrate"/>
    <property type="match status" value="1"/>
</dbReference>
<dbReference type="InterPro" id="IPR050950">
    <property type="entry name" value="HTH-type_LysR_regulators"/>
</dbReference>
<evidence type="ECO:0000256" key="2">
    <source>
        <dbReference type="ARBA" id="ARBA00023015"/>
    </source>
</evidence>
<dbReference type="Gene3D" id="1.10.10.10">
    <property type="entry name" value="Winged helix-like DNA-binding domain superfamily/Winged helix DNA-binding domain"/>
    <property type="match status" value="1"/>
</dbReference>